<dbReference type="Proteomes" id="UP000248555">
    <property type="component" value="Unassembled WGS sequence"/>
</dbReference>
<dbReference type="EMBL" id="QLMH01000003">
    <property type="protein sequence ID" value="RAK21393.1"/>
    <property type="molecule type" value="Genomic_DNA"/>
</dbReference>
<comment type="caution">
    <text evidence="3">The sequence shown here is derived from an EMBL/GenBank/DDBJ whole genome shotgun (WGS) entry which is preliminary data.</text>
</comment>
<dbReference type="RefSeq" id="WP_111644640.1">
    <property type="nucleotide sequence ID" value="NZ_QLMH01000003.1"/>
</dbReference>
<name>A0A327YKC1_9BACL</name>
<organism evidence="3 4">
    <name type="scientific">Paranoxybacillus vitaminiphilus</name>
    <dbReference type="NCBI Taxonomy" id="581036"/>
    <lineage>
        <taxon>Bacteria</taxon>
        <taxon>Bacillati</taxon>
        <taxon>Bacillota</taxon>
        <taxon>Bacilli</taxon>
        <taxon>Bacillales</taxon>
        <taxon>Anoxybacillaceae</taxon>
        <taxon>Paranoxybacillus</taxon>
    </lineage>
</organism>
<dbReference type="PANTHER" id="PTHR21666">
    <property type="entry name" value="PEPTIDASE-RELATED"/>
    <property type="match status" value="1"/>
</dbReference>
<dbReference type="GO" id="GO:0004222">
    <property type="term" value="F:metalloendopeptidase activity"/>
    <property type="evidence" value="ECO:0007669"/>
    <property type="project" value="TreeGrafter"/>
</dbReference>
<evidence type="ECO:0000313" key="3">
    <source>
        <dbReference type="EMBL" id="RAK21393.1"/>
    </source>
</evidence>
<gene>
    <name evidence="3" type="ORF">B0I26_103355</name>
</gene>
<protein>
    <submittedName>
        <fullName evidence="3">Stage IV sporulation protein FA</fullName>
    </submittedName>
</protein>
<keyword evidence="1" id="KW-1133">Transmembrane helix</keyword>
<keyword evidence="1" id="KW-0812">Transmembrane</keyword>
<dbReference type="CDD" id="cd12797">
    <property type="entry name" value="M23_peptidase"/>
    <property type="match status" value="1"/>
</dbReference>
<evidence type="ECO:0000259" key="2">
    <source>
        <dbReference type="Pfam" id="PF01551"/>
    </source>
</evidence>
<proteinExistence type="predicted"/>
<sequence>MGNRADEIRKRIAKRKRQRQQIHYQQQRHAFFELADEEKYGGHSLITYDDYSNKDSHPLFHKELFLLKTFLSVCLVLITAILFKNSSSHLEPIRSFVKSTMEQEFQFAAVADWYEQQFGKPLALLPKEGQQERNKGVQYAVPAFGRVLESFDVNGQGVMVETGMEASVEAMNEGIVVFAGIKDKLGKTVIIQHADGTESWYGSLGKISVKLYDFVEMKKEVGKAMNNEDNTKGVFYFAIKQGEQFIDPIQVISFE</sequence>
<reference evidence="3 4" key="1">
    <citation type="submission" date="2018-06" db="EMBL/GenBank/DDBJ databases">
        <title>Genomic Encyclopedia of Type Strains, Phase III (KMG-III): the genomes of soil and plant-associated and newly described type strains.</title>
        <authorList>
            <person name="Whitman W."/>
        </authorList>
    </citation>
    <scope>NUCLEOTIDE SEQUENCE [LARGE SCALE GENOMIC DNA]</scope>
    <source>
        <strain evidence="3 4">CGMCC 1.8979</strain>
    </source>
</reference>
<dbReference type="Gene3D" id="2.70.70.10">
    <property type="entry name" value="Glucose Permease (Domain IIA)"/>
    <property type="match status" value="1"/>
</dbReference>
<dbReference type="InterPro" id="IPR011055">
    <property type="entry name" value="Dup_hybrid_motif"/>
</dbReference>
<dbReference type="InterPro" id="IPR016047">
    <property type="entry name" value="M23ase_b-sheet_dom"/>
</dbReference>
<dbReference type="SUPFAM" id="SSF51261">
    <property type="entry name" value="Duplicated hybrid motif"/>
    <property type="match status" value="1"/>
</dbReference>
<dbReference type="Pfam" id="PF01551">
    <property type="entry name" value="Peptidase_M23"/>
    <property type="match status" value="1"/>
</dbReference>
<feature type="domain" description="M23ase beta-sheet core" evidence="2">
    <location>
        <begin position="156"/>
        <end position="248"/>
    </location>
</feature>
<dbReference type="AlphaFoldDB" id="A0A327YKC1"/>
<dbReference type="OrthoDB" id="2986589at2"/>
<dbReference type="InterPro" id="IPR050570">
    <property type="entry name" value="Cell_wall_metabolism_enzyme"/>
</dbReference>
<feature type="transmembrane region" description="Helical" evidence="1">
    <location>
        <begin position="64"/>
        <end position="83"/>
    </location>
</feature>
<keyword evidence="1" id="KW-0472">Membrane</keyword>
<evidence type="ECO:0000313" key="4">
    <source>
        <dbReference type="Proteomes" id="UP000248555"/>
    </source>
</evidence>
<dbReference type="PANTHER" id="PTHR21666:SF274">
    <property type="entry name" value="STAGE IV SPORULATION PROTEIN FA"/>
    <property type="match status" value="1"/>
</dbReference>
<evidence type="ECO:0000256" key="1">
    <source>
        <dbReference type="SAM" id="Phobius"/>
    </source>
</evidence>
<keyword evidence="4" id="KW-1185">Reference proteome</keyword>
<accession>A0A327YKC1</accession>